<dbReference type="Proteomes" id="UP000187209">
    <property type="component" value="Unassembled WGS sequence"/>
</dbReference>
<sequence length="180" mass="20675">MQSENKRTKNDEMTICVKELYRPIHHTIYHGSRRKDLPSFRFKILPCRRNSRSISPVGGGSSKVDNKRYTKTKPQGLSIQMLLASGHSTGPVKSDLSLFLTPTSTKRPNSSNITHRGSYNNENSQRNPKRNISCSLQAHKMNITTYAFPKKSIKRFRMPYKRTKKAISMPKVEYLSGWND</sequence>
<comment type="caution">
    <text evidence="2">The sequence shown here is derived from an EMBL/GenBank/DDBJ whole genome shotgun (WGS) entry which is preliminary data.</text>
</comment>
<feature type="region of interest" description="Disordered" evidence="1">
    <location>
        <begin position="100"/>
        <end position="129"/>
    </location>
</feature>
<reference evidence="2 3" key="1">
    <citation type="submission" date="2016-11" db="EMBL/GenBank/DDBJ databases">
        <title>The macronuclear genome of Stentor coeruleus: a giant cell with tiny introns.</title>
        <authorList>
            <person name="Slabodnick M."/>
            <person name="Ruby J.G."/>
            <person name="Reiff S.B."/>
            <person name="Swart E.C."/>
            <person name="Gosai S."/>
            <person name="Prabakaran S."/>
            <person name="Witkowska E."/>
            <person name="Larue G.E."/>
            <person name="Fisher S."/>
            <person name="Freeman R.M."/>
            <person name="Gunawardena J."/>
            <person name="Chu W."/>
            <person name="Stover N.A."/>
            <person name="Gregory B.D."/>
            <person name="Nowacki M."/>
            <person name="Derisi J."/>
            <person name="Roy S.W."/>
            <person name="Marshall W.F."/>
            <person name="Sood P."/>
        </authorList>
    </citation>
    <scope>NUCLEOTIDE SEQUENCE [LARGE SCALE GENOMIC DNA]</scope>
    <source>
        <strain evidence="2">WM001</strain>
    </source>
</reference>
<evidence type="ECO:0000313" key="3">
    <source>
        <dbReference type="Proteomes" id="UP000187209"/>
    </source>
</evidence>
<evidence type="ECO:0000256" key="1">
    <source>
        <dbReference type="SAM" id="MobiDB-lite"/>
    </source>
</evidence>
<accession>A0A1R2AMN0</accession>
<keyword evidence="3" id="KW-1185">Reference proteome</keyword>
<gene>
    <name evidence="2" type="ORF">SteCoe_37617</name>
</gene>
<proteinExistence type="predicted"/>
<dbReference type="EMBL" id="MPUH01001940">
    <property type="protein sequence ID" value="OMJ65788.1"/>
    <property type="molecule type" value="Genomic_DNA"/>
</dbReference>
<protein>
    <submittedName>
        <fullName evidence="2">Uncharacterized protein</fullName>
    </submittedName>
</protein>
<dbReference type="AlphaFoldDB" id="A0A1R2AMN0"/>
<evidence type="ECO:0000313" key="2">
    <source>
        <dbReference type="EMBL" id="OMJ65788.1"/>
    </source>
</evidence>
<organism evidence="2 3">
    <name type="scientific">Stentor coeruleus</name>
    <dbReference type="NCBI Taxonomy" id="5963"/>
    <lineage>
        <taxon>Eukaryota</taxon>
        <taxon>Sar</taxon>
        <taxon>Alveolata</taxon>
        <taxon>Ciliophora</taxon>
        <taxon>Postciliodesmatophora</taxon>
        <taxon>Heterotrichea</taxon>
        <taxon>Heterotrichida</taxon>
        <taxon>Stentoridae</taxon>
        <taxon>Stentor</taxon>
    </lineage>
</organism>
<name>A0A1R2AMN0_9CILI</name>